<accession>A0A223S3D8</accession>
<dbReference type="Pfam" id="PF01497">
    <property type="entry name" value="Peripla_BP_2"/>
    <property type="match status" value="1"/>
</dbReference>
<dbReference type="PROSITE" id="PS51257">
    <property type="entry name" value="PROKAR_LIPOPROTEIN"/>
    <property type="match status" value="1"/>
</dbReference>
<comment type="similarity">
    <text evidence="2">Belongs to the bacterial solute-binding protein 8 family.</text>
</comment>
<dbReference type="InterPro" id="IPR051313">
    <property type="entry name" value="Bact_iron-sidero_bind"/>
</dbReference>
<proteinExistence type="inferred from homology"/>
<keyword evidence="7" id="KW-1185">Reference proteome</keyword>
<keyword evidence="4" id="KW-0732">Signal</keyword>
<dbReference type="KEGG" id="ngv:CDO52_07455"/>
<dbReference type="Proteomes" id="UP000215005">
    <property type="component" value="Chromosome"/>
</dbReference>
<dbReference type="GO" id="GO:1901678">
    <property type="term" value="P:iron coordination entity transport"/>
    <property type="evidence" value="ECO:0007669"/>
    <property type="project" value="UniProtKB-ARBA"/>
</dbReference>
<evidence type="ECO:0000259" key="5">
    <source>
        <dbReference type="PROSITE" id="PS50983"/>
    </source>
</evidence>
<evidence type="ECO:0000256" key="3">
    <source>
        <dbReference type="ARBA" id="ARBA00022448"/>
    </source>
</evidence>
<name>A0A223S3D8_9ACTN</name>
<evidence type="ECO:0000256" key="2">
    <source>
        <dbReference type="ARBA" id="ARBA00008814"/>
    </source>
</evidence>
<feature type="domain" description="Fe/B12 periplasmic-binding" evidence="5">
    <location>
        <begin position="70"/>
        <end position="346"/>
    </location>
</feature>
<dbReference type="RefSeq" id="WP_017620074.1">
    <property type="nucleotide sequence ID" value="NZ_ANBG01000292.1"/>
</dbReference>
<sequence>MPTTSTRTRLHDRTAKLPVIAAAAAATALIATGCGTGADSLDDASADGDWTPVTIEHAFGSTEIDKEPERIVTVGWSDEATLLELGIVPVGMAESTYGDEDGYLPWDLEKIEELGADKPELFPTDDGISAEQVANFAPDLILGVQSGMQESEYEQLSEIAPTIPYLDQPWTTEWQEQTLTIGEAVGRKDEAQEIVDATNDYVADLTADHPEFADTTFAIGSPMPDSNSLAFYTEGDGRFELMRQLGFTPAGFHDSALSVDDGQFYGLLSLEDADSIDADVLVMWFNTEEERRDLDDNKVFQKVDAVADGGYAPFDSARLSMAISTPNPLSLRWAMDDIIPQLSKAAKGEA</sequence>
<evidence type="ECO:0000313" key="7">
    <source>
        <dbReference type="Proteomes" id="UP000215005"/>
    </source>
</evidence>
<dbReference type="AlphaFoldDB" id="A0A223S3D8"/>
<evidence type="ECO:0000313" key="6">
    <source>
        <dbReference type="EMBL" id="ASU82642.1"/>
    </source>
</evidence>
<dbReference type="SUPFAM" id="SSF53807">
    <property type="entry name" value="Helical backbone' metal receptor"/>
    <property type="match status" value="1"/>
</dbReference>
<keyword evidence="3" id="KW-0813">Transport</keyword>
<dbReference type="OrthoDB" id="1846031at2"/>
<dbReference type="EMBL" id="CP022753">
    <property type="protein sequence ID" value="ASU82642.1"/>
    <property type="molecule type" value="Genomic_DNA"/>
</dbReference>
<dbReference type="PANTHER" id="PTHR30532:SF24">
    <property type="entry name" value="FERRIC ENTEROBACTIN-BINDING PERIPLASMIC PROTEIN FEPB"/>
    <property type="match status" value="1"/>
</dbReference>
<organism evidence="6 7">
    <name type="scientific">Nocardiopsis gilva YIM 90087</name>
    <dbReference type="NCBI Taxonomy" id="1235441"/>
    <lineage>
        <taxon>Bacteria</taxon>
        <taxon>Bacillati</taxon>
        <taxon>Actinomycetota</taxon>
        <taxon>Actinomycetes</taxon>
        <taxon>Streptosporangiales</taxon>
        <taxon>Nocardiopsidaceae</taxon>
        <taxon>Nocardiopsis</taxon>
    </lineage>
</organism>
<dbReference type="PROSITE" id="PS50983">
    <property type="entry name" value="FE_B12_PBP"/>
    <property type="match status" value="1"/>
</dbReference>
<protein>
    <recommendedName>
        <fullName evidence="5">Fe/B12 periplasmic-binding domain-containing protein</fullName>
    </recommendedName>
</protein>
<evidence type="ECO:0000256" key="1">
    <source>
        <dbReference type="ARBA" id="ARBA00004196"/>
    </source>
</evidence>
<dbReference type="InterPro" id="IPR002491">
    <property type="entry name" value="ABC_transptr_periplasmic_BD"/>
</dbReference>
<reference evidence="6 7" key="1">
    <citation type="submission" date="2017-08" db="EMBL/GenBank/DDBJ databases">
        <title>The complete genome sequence of Nocardiopsis gilva YIM 90087.</title>
        <authorList>
            <person name="Yin M."/>
            <person name="Tang S."/>
        </authorList>
    </citation>
    <scope>NUCLEOTIDE SEQUENCE [LARGE SCALE GENOMIC DNA]</scope>
    <source>
        <strain evidence="6 7">YIM 90087</strain>
    </source>
</reference>
<comment type="subcellular location">
    <subcellularLocation>
        <location evidence="1">Cell envelope</location>
    </subcellularLocation>
</comment>
<dbReference type="Gene3D" id="3.40.50.1980">
    <property type="entry name" value="Nitrogenase molybdenum iron protein domain"/>
    <property type="match status" value="2"/>
</dbReference>
<dbReference type="PANTHER" id="PTHR30532">
    <property type="entry name" value="IRON III DICITRATE-BINDING PERIPLASMIC PROTEIN"/>
    <property type="match status" value="1"/>
</dbReference>
<evidence type="ECO:0000256" key="4">
    <source>
        <dbReference type="ARBA" id="ARBA00022729"/>
    </source>
</evidence>
<gene>
    <name evidence="6" type="ORF">CDO52_07455</name>
</gene>
<dbReference type="CDD" id="cd01146">
    <property type="entry name" value="FhuD"/>
    <property type="match status" value="1"/>
</dbReference>
<dbReference type="GO" id="GO:0030288">
    <property type="term" value="C:outer membrane-bounded periplasmic space"/>
    <property type="evidence" value="ECO:0007669"/>
    <property type="project" value="TreeGrafter"/>
</dbReference>